<evidence type="ECO:0000313" key="3">
    <source>
        <dbReference type="Proteomes" id="UP000077069"/>
    </source>
</evidence>
<accession>A0A177CRT5</accession>
<sequence>MKTFTAPVAGQASLVEDTQQGHTTPHVAMDQTPDVPSPALFFKWGGEFPGGRVRPEQEQKKVDGELTEALPTAASPTAASSLSPANAASKKRGRGHEDAGEGEESTERVRLNIAAPNPDHDNVSTLAFVLGETTMQQAHIFQEPQRPNFTDEEAEPEDNTCLSFEAFTIRPQFEY</sequence>
<dbReference type="EMBL" id="KV441549">
    <property type="protein sequence ID" value="OAG09600.1"/>
    <property type="molecule type" value="Genomic_DNA"/>
</dbReference>
<dbReference type="InParanoid" id="A0A177CRT5"/>
<gene>
    <name evidence="2" type="ORF">CC84DRAFT_1235242</name>
</gene>
<reference evidence="2 3" key="1">
    <citation type="submission" date="2016-05" db="EMBL/GenBank/DDBJ databases">
        <title>Comparative analysis of secretome profiles of manganese(II)-oxidizing ascomycete fungi.</title>
        <authorList>
            <consortium name="DOE Joint Genome Institute"/>
            <person name="Zeiner C.A."/>
            <person name="Purvine S.O."/>
            <person name="Zink E.M."/>
            <person name="Wu S."/>
            <person name="Pasa-Tolic L."/>
            <person name="Chaput D.L."/>
            <person name="Haridas S."/>
            <person name="Grigoriev I.V."/>
            <person name="Santelli C.M."/>
            <person name="Hansel C.M."/>
        </authorList>
    </citation>
    <scope>NUCLEOTIDE SEQUENCE [LARGE SCALE GENOMIC DNA]</scope>
    <source>
        <strain evidence="2 3">AP3s5-JAC2a</strain>
    </source>
</reference>
<organism evidence="2 3">
    <name type="scientific">Paraphaeosphaeria sporulosa</name>
    <dbReference type="NCBI Taxonomy" id="1460663"/>
    <lineage>
        <taxon>Eukaryota</taxon>
        <taxon>Fungi</taxon>
        <taxon>Dikarya</taxon>
        <taxon>Ascomycota</taxon>
        <taxon>Pezizomycotina</taxon>
        <taxon>Dothideomycetes</taxon>
        <taxon>Pleosporomycetidae</taxon>
        <taxon>Pleosporales</taxon>
        <taxon>Massarineae</taxon>
        <taxon>Didymosphaeriaceae</taxon>
        <taxon>Paraphaeosphaeria</taxon>
    </lineage>
</organism>
<dbReference type="AlphaFoldDB" id="A0A177CRT5"/>
<feature type="region of interest" description="Disordered" evidence="1">
    <location>
        <begin position="1"/>
        <end position="108"/>
    </location>
</feature>
<proteinExistence type="predicted"/>
<feature type="compositionally biased region" description="Basic and acidic residues" evidence="1">
    <location>
        <begin position="53"/>
        <end position="64"/>
    </location>
</feature>
<protein>
    <submittedName>
        <fullName evidence="2">Uncharacterized protein</fullName>
    </submittedName>
</protein>
<evidence type="ECO:0000256" key="1">
    <source>
        <dbReference type="SAM" id="MobiDB-lite"/>
    </source>
</evidence>
<feature type="compositionally biased region" description="Low complexity" evidence="1">
    <location>
        <begin position="67"/>
        <end position="88"/>
    </location>
</feature>
<evidence type="ECO:0000313" key="2">
    <source>
        <dbReference type="EMBL" id="OAG09600.1"/>
    </source>
</evidence>
<dbReference type="GeneID" id="28767328"/>
<dbReference type="Proteomes" id="UP000077069">
    <property type="component" value="Unassembled WGS sequence"/>
</dbReference>
<name>A0A177CRT5_9PLEO</name>
<dbReference type="RefSeq" id="XP_018039965.1">
    <property type="nucleotide sequence ID" value="XM_018183842.1"/>
</dbReference>
<feature type="compositionally biased region" description="Basic and acidic residues" evidence="1">
    <location>
        <begin position="95"/>
        <end position="108"/>
    </location>
</feature>
<keyword evidence="3" id="KW-1185">Reference proteome</keyword>